<organism evidence="1 2">
    <name type="scientific">Durusdinium trenchii</name>
    <dbReference type="NCBI Taxonomy" id="1381693"/>
    <lineage>
        <taxon>Eukaryota</taxon>
        <taxon>Sar</taxon>
        <taxon>Alveolata</taxon>
        <taxon>Dinophyceae</taxon>
        <taxon>Suessiales</taxon>
        <taxon>Symbiodiniaceae</taxon>
        <taxon>Durusdinium</taxon>
    </lineage>
</organism>
<keyword evidence="2" id="KW-1185">Reference proteome</keyword>
<accession>A0ABP0HSG2</accession>
<protein>
    <submittedName>
        <fullName evidence="1">Uncharacterized protein</fullName>
    </submittedName>
</protein>
<sequence>MNGSGLRQQLGSAGAVEVGQGCPTPRFSRLDSGHVSKPSLQKLVFVVLGASVHLASCVVPVSRDLRRIMLNCGPCQRGLADSTCVFEEVEAGAWAQTSIDHCTIGSSVYR</sequence>
<dbReference type="EMBL" id="CAXAMN010001214">
    <property type="protein sequence ID" value="CAK8993148.1"/>
    <property type="molecule type" value="Genomic_DNA"/>
</dbReference>
<proteinExistence type="predicted"/>
<evidence type="ECO:0000313" key="1">
    <source>
        <dbReference type="EMBL" id="CAK8993148.1"/>
    </source>
</evidence>
<comment type="caution">
    <text evidence="1">The sequence shown here is derived from an EMBL/GenBank/DDBJ whole genome shotgun (WGS) entry which is preliminary data.</text>
</comment>
<dbReference type="Proteomes" id="UP001642484">
    <property type="component" value="Unassembled WGS sequence"/>
</dbReference>
<reference evidence="1 2" key="1">
    <citation type="submission" date="2024-02" db="EMBL/GenBank/DDBJ databases">
        <authorList>
            <person name="Chen Y."/>
            <person name="Shah S."/>
            <person name="Dougan E. K."/>
            <person name="Thang M."/>
            <person name="Chan C."/>
        </authorList>
    </citation>
    <scope>NUCLEOTIDE SEQUENCE [LARGE SCALE GENOMIC DNA]</scope>
</reference>
<gene>
    <name evidence="1" type="ORF">CCMP2556_LOCUS3133</name>
</gene>
<name>A0ABP0HSG2_9DINO</name>
<evidence type="ECO:0000313" key="2">
    <source>
        <dbReference type="Proteomes" id="UP001642484"/>
    </source>
</evidence>